<dbReference type="KEGG" id="eaj:Q3M24_20290"/>
<proteinExistence type="inferred from homology"/>
<comment type="similarity">
    <text evidence="2 5">Belongs to the pseudouridine synthase TruB family. Type 1 subfamily.</text>
</comment>
<dbReference type="CDD" id="cd02573">
    <property type="entry name" value="PseudoU_synth_EcTruB"/>
    <property type="match status" value="1"/>
</dbReference>
<protein>
    <recommendedName>
        <fullName evidence="5">tRNA pseudouridine synthase B</fullName>
        <ecNumber evidence="5">5.4.99.25</ecNumber>
    </recommendedName>
    <alternativeName>
        <fullName evidence="5">tRNA pseudouridine(55) synthase</fullName>
        <shortName evidence="5">Psi55 synthase</shortName>
    </alternativeName>
    <alternativeName>
        <fullName evidence="5">tRNA pseudouridylate synthase</fullName>
    </alternativeName>
    <alternativeName>
        <fullName evidence="5">tRNA-uridine isomerase</fullName>
    </alternativeName>
</protein>
<feature type="active site" description="Nucleophile" evidence="5">
    <location>
        <position position="51"/>
    </location>
</feature>
<organism evidence="8">
    <name type="scientific">Candidatus Electrothrix aestuarii</name>
    <dbReference type="NCBI Taxonomy" id="3062594"/>
    <lineage>
        <taxon>Bacteria</taxon>
        <taxon>Pseudomonadati</taxon>
        <taxon>Thermodesulfobacteriota</taxon>
        <taxon>Desulfobulbia</taxon>
        <taxon>Desulfobulbales</taxon>
        <taxon>Desulfobulbaceae</taxon>
        <taxon>Candidatus Electrothrix</taxon>
    </lineage>
</organism>
<name>A0AAU8LSV9_9BACT</name>
<dbReference type="InterPro" id="IPR032819">
    <property type="entry name" value="TruB_C"/>
</dbReference>
<evidence type="ECO:0000259" key="6">
    <source>
        <dbReference type="Pfam" id="PF01509"/>
    </source>
</evidence>
<evidence type="ECO:0000256" key="1">
    <source>
        <dbReference type="ARBA" id="ARBA00000385"/>
    </source>
</evidence>
<accession>A0AAU8LSV9</accession>
<evidence type="ECO:0000256" key="2">
    <source>
        <dbReference type="ARBA" id="ARBA00005642"/>
    </source>
</evidence>
<dbReference type="GO" id="GO:0003723">
    <property type="term" value="F:RNA binding"/>
    <property type="evidence" value="ECO:0007669"/>
    <property type="project" value="InterPro"/>
</dbReference>
<evidence type="ECO:0000256" key="5">
    <source>
        <dbReference type="HAMAP-Rule" id="MF_01080"/>
    </source>
</evidence>
<dbReference type="GO" id="GO:1990481">
    <property type="term" value="P:mRNA pseudouridine synthesis"/>
    <property type="evidence" value="ECO:0007669"/>
    <property type="project" value="TreeGrafter"/>
</dbReference>
<dbReference type="EMBL" id="CP159373">
    <property type="protein sequence ID" value="XCN72604.1"/>
    <property type="molecule type" value="Genomic_DNA"/>
</dbReference>
<dbReference type="Pfam" id="PF01509">
    <property type="entry name" value="TruB_N"/>
    <property type="match status" value="1"/>
</dbReference>
<comment type="function">
    <text evidence="5">Responsible for synthesis of pseudouridine from uracil-55 in the psi GC loop of transfer RNAs.</text>
</comment>
<dbReference type="InterPro" id="IPR014780">
    <property type="entry name" value="tRNA_psdUridine_synth_TruB"/>
</dbReference>
<dbReference type="HAMAP" id="MF_01080">
    <property type="entry name" value="TruB_bact"/>
    <property type="match status" value="1"/>
</dbReference>
<gene>
    <name evidence="5 8" type="primary">truB</name>
    <name evidence="8" type="ORF">Q3M24_20290</name>
</gene>
<reference evidence="8" key="2">
    <citation type="submission" date="2024-06" db="EMBL/GenBank/DDBJ databases">
        <authorList>
            <person name="Plum-Jensen L.E."/>
            <person name="Schramm A."/>
            <person name="Marshall I.P.G."/>
        </authorList>
    </citation>
    <scope>NUCLEOTIDE SEQUENCE</scope>
    <source>
        <strain evidence="8">Rat1</strain>
    </source>
</reference>
<dbReference type="EC" id="5.4.99.25" evidence="5"/>
<dbReference type="PANTHER" id="PTHR13767">
    <property type="entry name" value="TRNA-PSEUDOURIDINE SYNTHASE"/>
    <property type="match status" value="1"/>
</dbReference>
<evidence type="ECO:0000313" key="8">
    <source>
        <dbReference type="EMBL" id="XCN72604.1"/>
    </source>
</evidence>
<evidence type="ECO:0000256" key="3">
    <source>
        <dbReference type="ARBA" id="ARBA00022694"/>
    </source>
</evidence>
<dbReference type="AlphaFoldDB" id="A0AAU8LSV9"/>
<reference evidence="8" key="1">
    <citation type="journal article" date="2024" name="Syst. Appl. Microbiol.">
        <title>First single-strain enrichments of Electrothrix cable bacteria, description of E. aestuarii sp. nov. and E. rattekaaiensis sp. nov., and proposal of a cable bacteria taxonomy following the rules of the SeqCode.</title>
        <authorList>
            <person name="Plum-Jensen L.E."/>
            <person name="Schramm A."/>
            <person name="Marshall I.P.G."/>
        </authorList>
    </citation>
    <scope>NUCLEOTIDE SEQUENCE</scope>
    <source>
        <strain evidence="8">Rat1</strain>
    </source>
</reference>
<keyword evidence="4 5" id="KW-0413">Isomerase</keyword>
<dbReference type="NCBIfam" id="TIGR00431">
    <property type="entry name" value="TruB"/>
    <property type="match status" value="1"/>
</dbReference>
<feature type="domain" description="tRNA pseudouridylate synthase B C-terminal" evidence="7">
    <location>
        <begin position="188"/>
        <end position="249"/>
    </location>
</feature>
<dbReference type="Pfam" id="PF16198">
    <property type="entry name" value="TruB_C_2"/>
    <property type="match status" value="1"/>
</dbReference>
<evidence type="ECO:0000259" key="7">
    <source>
        <dbReference type="Pfam" id="PF16198"/>
    </source>
</evidence>
<dbReference type="SUPFAM" id="SSF55120">
    <property type="entry name" value="Pseudouridine synthase"/>
    <property type="match status" value="1"/>
</dbReference>
<evidence type="ECO:0000256" key="4">
    <source>
        <dbReference type="ARBA" id="ARBA00023235"/>
    </source>
</evidence>
<dbReference type="PANTHER" id="PTHR13767:SF2">
    <property type="entry name" value="PSEUDOURIDYLATE SYNTHASE TRUB1"/>
    <property type="match status" value="1"/>
</dbReference>
<dbReference type="GO" id="GO:0031119">
    <property type="term" value="P:tRNA pseudouridine synthesis"/>
    <property type="evidence" value="ECO:0007669"/>
    <property type="project" value="UniProtKB-UniRule"/>
</dbReference>
<dbReference type="Gene3D" id="3.30.2350.10">
    <property type="entry name" value="Pseudouridine synthase"/>
    <property type="match status" value="1"/>
</dbReference>
<dbReference type="InterPro" id="IPR002501">
    <property type="entry name" value="PsdUridine_synth_N"/>
</dbReference>
<dbReference type="InterPro" id="IPR020103">
    <property type="entry name" value="PsdUridine_synth_cat_dom_sf"/>
</dbReference>
<keyword evidence="3 5" id="KW-0819">tRNA processing</keyword>
<feature type="domain" description="Pseudouridine synthase II N-terminal" evidence="6">
    <location>
        <begin position="36"/>
        <end position="187"/>
    </location>
</feature>
<dbReference type="GO" id="GO:0160148">
    <property type="term" value="F:tRNA pseudouridine(55) synthase activity"/>
    <property type="evidence" value="ECO:0007669"/>
    <property type="project" value="UniProtKB-EC"/>
</dbReference>
<sequence>MQQPAALPKGQEAITGVLLVDKPVGQSSFAVVKKVRWLLGIKKVGHAGTLDPFASGLLIICVGRPATREIDGFMGGRKTYQAVLQLGKETETQDPEGKVISETEVPPLTVEEIAAVCKEFLGPQMQAPPPYSAAKHKGKPLYHYARQGITIQKDPKPIEIFSLQVEAYDPVSEQVTIEVTCSKGTYIRVLAADIGKKLGCGAYLTALRRTQSGCFAIDEALSGEELFSKEKDIRADALVSRMLTVEQALEKHSVMEAA</sequence>
<comment type="catalytic activity">
    <reaction evidence="1 5">
        <text>uridine(55) in tRNA = pseudouridine(55) in tRNA</text>
        <dbReference type="Rhea" id="RHEA:42532"/>
        <dbReference type="Rhea" id="RHEA-COMP:10101"/>
        <dbReference type="Rhea" id="RHEA-COMP:10102"/>
        <dbReference type="ChEBI" id="CHEBI:65314"/>
        <dbReference type="ChEBI" id="CHEBI:65315"/>
        <dbReference type="EC" id="5.4.99.25"/>
    </reaction>
</comment>